<dbReference type="Proteomes" id="UP000093053">
    <property type="component" value="Chromosome"/>
</dbReference>
<dbReference type="Gene3D" id="3.90.1150.10">
    <property type="entry name" value="Aspartate Aminotransferase, domain 1"/>
    <property type="match status" value="1"/>
</dbReference>
<dbReference type="SUPFAM" id="SSF53383">
    <property type="entry name" value="PLP-dependent transferases"/>
    <property type="match status" value="1"/>
</dbReference>
<dbReference type="InterPro" id="IPR015424">
    <property type="entry name" value="PyrdxlP-dep_Trfase"/>
</dbReference>
<dbReference type="PANTHER" id="PTHR13693:SF100">
    <property type="entry name" value="8-AMINO-7-OXONONANOATE SYNTHASE"/>
    <property type="match status" value="1"/>
</dbReference>
<name>A0A1B2HS57_9PSEU</name>
<dbReference type="InterPro" id="IPR004839">
    <property type="entry name" value="Aminotransferase_I/II_large"/>
</dbReference>
<evidence type="ECO:0000256" key="2">
    <source>
        <dbReference type="ARBA" id="ARBA00013187"/>
    </source>
</evidence>
<evidence type="ECO:0000259" key="6">
    <source>
        <dbReference type="Pfam" id="PF00155"/>
    </source>
</evidence>
<dbReference type="AlphaFoldDB" id="A0A1B2HS57"/>
<evidence type="ECO:0000256" key="5">
    <source>
        <dbReference type="ARBA" id="ARBA00047715"/>
    </source>
</evidence>
<dbReference type="InterPro" id="IPR015421">
    <property type="entry name" value="PyrdxlP-dep_Trfase_major"/>
</dbReference>
<accession>A0A1B2HS57</accession>
<dbReference type="Pfam" id="PF00155">
    <property type="entry name" value="Aminotran_1_2"/>
    <property type="match status" value="1"/>
</dbReference>
<evidence type="ECO:0000256" key="3">
    <source>
        <dbReference type="ARBA" id="ARBA00022679"/>
    </source>
</evidence>
<dbReference type="InterPro" id="IPR050087">
    <property type="entry name" value="AON_synthase_class-II"/>
</dbReference>
<evidence type="ECO:0000313" key="7">
    <source>
        <dbReference type="EMBL" id="ANZ40559.1"/>
    </source>
</evidence>
<keyword evidence="4" id="KW-0663">Pyridoxal phosphate</keyword>
<feature type="domain" description="Aminotransferase class I/classII large" evidence="6">
    <location>
        <begin position="54"/>
        <end position="386"/>
    </location>
</feature>
<dbReference type="EC" id="2.3.1.47" evidence="2"/>
<keyword evidence="3" id="KW-0808">Transferase</keyword>
<evidence type="ECO:0000313" key="8">
    <source>
        <dbReference type="Proteomes" id="UP000093053"/>
    </source>
</evidence>
<dbReference type="InterPro" id="IPR015422">
    <property type="entry name" value="PyrdxlP-dep_Trfase_small"/>
</dbReference>
<evidence type="ECO:0000256" key="1">
    <source>
        <dbReference type="ARBA" id="ARBA00001933"/>
    </source>
</evidence>
<evidence type="ECO:0000256" key="4">
    <source>
        <dbReference type="ARBA" id="ARBA00022898"/>
    </source>
</evidence>
<comment type="catalytic activity">
    <reaction evidence="5">
        <text>6-carboxyhexanoyl-[ACP] + L-alanine + H(+) = (8S)-8-amino-7-oxononanoate + holo-[ACP] + CO2</text>
        <dbReference type="Rhea" id="RHEA:42288"/>
        <dbReference type="Rhea" id="RHEA-COMP:9685"/>
        <dbReference type="Rhea" id="RHEA-COMP:9955"/>
        <dbReference type="ChEBI" id="CHEBI:15378"/>
        <dbReference type="ChEBI" id="CHEBI:16526"/>
        <dbReference type="ChEBI" id="CHEBI:57972"/>
        <dbReference type="ChEBI" id="CHEBI:64479"/>
        <dbReference type="ChEBI" id="CHEBI:78846"/>
        <dbReference type="ChEBI" id="CHEBI:149468"/>
        <dbReference type="EC" id="2.3.1.47"/>
    </reaction>
</comment>
<dbReference type="GO" id="GO:0030170">
    <property type="term" value="F:pyridoxal phosphate binding"/>
    <property type="evidence" value="ECO:0007669"/>
    <property type="project" value="InterPro"/>
</dbReference>
<proteinExistence type="predicted"/>
<dbReference type="GO" id="GO:0009102">
    <property type="term" value="P:biotin biosynthetic process"/>
    <property type="evidence" value="ECO:0007669"/>
    <property type="project" value="TreeGrafter"/>
</dbReference>
<dbReference type="STRING" id="1586287.BBK82_35705"/>
<dbReference type="Gene3D" id="3.40.640.10">
    <property type="entry name" value="Type I PLP-dependent aspartate aminotransferase-like (Major domain)"/>
    <property type="match status" value="1"/>
</dbReference>
<reference evidence="7 8" key="1">
    <citation type="submission" date="2016-07" db="EMBL/GenBank/DDBJ databases">
        <title>Complete genome sequence of the Lentzea guizhouensis DHS C013.</title>
        <authorList>
            <person name="Cao C."/>
        </authorList>
    </citation>
    <scope>NUCLEOTIDE SEQUENCE [LARGE SCALE GENOMIC DNA]</scope>
    <source>
        <strain evidence="7 8">DHS C013</strain>
    </source>
</reference>
<keyword evidence="8" id="KW-1185">Reference proteome</keyword>
<comment type="cofactor">
    <cofactor evidence="1">
        <name>pyridoxal 5'-phosphate</name>
        <dbReference type="ChEBI" id="CHEBI:597326"/>
    </cofactor>
</comment>
<protein>
    <recommendedName>
        <fullName evidence="2">8-amino-7-oxononanoate synthase</fullName>
        <ecNumber evidence="2">2.3.1.47</ecNumber>
    </recommendedName>
</protein>
<dbReference type="GO" id="GO:0008710">
    <property type="term" value="F:8-amino-7-oxononanoate synthase activity"/>
    <property type="evidence" value="ECO:0007669"/>
    <property type="project" value="UniProtKB-EC"/>
</dbReference>
<organism evidence="7 8">
    <name type="scientific">Lentzea guizhouensis</name>
    <dbReference type="NCBI Taxonomy" id="1586287"/>
    <lineage>
        <taxon>Bacteria</taxon>
        <taxon>Bacillati</taxon>
        <taxon>Actinomycetota</taxon>
        <taxon>Actinomycetes</taxon>
        <taxon>Pseudonocardiales</taxon>
        <taxon>Pseudonocardiaceae</taxon>
        <taxon>Lentzea</taxon>
    </lineage>
</organism>
<gene>
    <name evidence="7" type="ORF">BBK82_35705</name>
</gene>
<dbReference type="KEGG" id="led:BBK82_35705"/>
<dbReference type="NCBIfam" id="NF005526">
    <property type="entry name" value="PRK07179.1"/>
    <property type="match status" value="1"/>
</dbReference>
<dbReference type="EMBL" id="CP016793">
    <property type="protein sequence ID" value="ANZ40559.1"/>
    <property type="molecule type" value="Genomic_DNA"/>
</dbReference>
<dbReference type="PANTHER" id="PTHR13693">
    <property type="entry name" value="CLASS II AMINOTRANSFERASE/8-AMINO-7-OXONONANOATE SYNTHASE"/>
    <property type="match status" value="1"/>
</dbReference>
<sequence length="403" mass="43647">MHAMIDTSAVGSLLPSFVQERVEAFHTAGIRGRWHGRHILRGRRLPSPGSTVVDSNDYLRLAGDKRIVDAVVESLDAMRGARLASAVLLHEEHPQTVLEREFARYLGSEAGVFTQSGYDANVGLLQTLAGPEVPVYVDMLAHMSLWAGAKAAGATARPFRHNDTAHLLRRIEEHGPGVIAVDSMYSVCGSLAPLAALCDVAEQTGCVLVVDEAHSLGTHGPEGAGMVAQAGLTARVHFRTTSLSKAFAKRAGYITCPDEDFVEYFKMTSYPAVFASTLVPSDLVQIAATLDVVRHDEWRRTRLREVATILREGLTGLGYDLRGSGAHIMSLPTGPDETVIEVRDIMEDHDVFGSVFCPPATPRNRTALRLSLHCDLTDQDLDRIIHAGEAVRPLITAGRSSTS</sequence>